<keyword evidence="5 6" id="KW-0472">Membrane</keyword>
<evidence type="ECO:0000256" key="1">
    <source>
        <dbReference type="ARBA" id="ARBA00004127"/>
    </source>
</evidence>
<dbReference type="EMBL" id="JASAOG010000072">
    <property type="protein sequence ID" value="KAK0055202.1"/>
    <property type="molecule type" value="Genomic_DNA"/>
</dbReference>
<name>A0AAD8F850_BIOPF</name>
<comment type="similarity">
    <text evidence="2 6">Belongs to the battenin family.</text>
</comment>
<comment type="caution">
    <text evidence="7">The sequence shown here is derived from an EMBL/GenBank/DDBJ whole genome shotgun (WGS) entry which is preliminary data.</text>
</comment>
<evidence type="ECO:0000256" key="4">
    <source>
        <dbReference type="ARBA" id="ARBA00022989"/>
    </source>
</evidence>
<sequence>MQLRNWVCLFLMGAINNLPYVIVNSAASTIADRFNHSDLVGVVFGANVSLSVFVKSLNTFLLLKVSYTLRYIVNGCIMLLGLFGISYAFNFAFAIVCIAVVGSSSAFGENVTLGFLTRYPSSLVNAWASGTGMAGLLGASIFIIFGCSVGDENDQNQEKSDKLQQLNKWAFLLTTPVVLIYWAAYFFMVKTPDASNDAVPGKQQENSGYTTNYTEPKLIARVIEDADQLVQGQVQGEMSKNTTTTLLLKKESGCGKFWRCFKLVLWLGLNLSGVYVFEYVARGCAAKVRPSKEYNVGCPELYASLQLCYQAGVFVSRSSVQMFRIRKVEILTVLQLLNMLLWIVDVHYKFIPVAALPALMVYVGLLGGASYVNIFFALLNDEKFPKEDRELCVNIVGLFINLGIVLGTGLETALFTTILKK</sequence>
<feature type="transmembrane region" description="Helical" evidence="6">
    <location>
        <begin position="328"/>
        <end position="344"/>
    </location>
</feature>
<evidence type="ECO:0000313" key="8">
    <source>
        <dbReference type="Proteomes" id="UP001233172"/>
    </source>
</evidence>
<dbReference type="AlphaFoldDB" id="A0AAD8F850"/>
<keyword evidence="6" id="KW-0458">Lysosome</keyword>
<dbReference type="GO" id="GO:0012505">
    <property type="term" value="C:endomembrane system"/>
    <property type="evidence" value="ECO:0007669"/>
    <property type="project" value="UniProtKB-SubCell"/>
</dbReference>
<feature type="transmembrane region" description="Helical" evidence="6">
    <location>
        <begin position="7"/>
        <end position="27"/>
    </location>
</feature>
<accession>A0AAD8F850</accession>
<comment type="subcellular location">
    <subcellularLocation>
        <location evidence="1">Endomembrane system</location>
        <topology evidence="1">Multi-pass membrane protein</topology>
    </subcellularLocation>
    <subcellularLocation>
        <location evidence="6">Lysosome membrane</location>
        <topology evidence="6">Multi-pass membrane protein</topology>
    </subcellularLocation>
</comment>
<feature type="transmembrane region" description="Helical" evidence="6">
    <location>
        <begin position="75"/>
        <end position="107"/>
    </location>
</feature>
<evidence type="ECO:0000256" key="3">
    <source>
        <dbReference type="ARBA" id="ARBA00022692"/>
    </source>
</evidence>
<feature type="transmembrane region" description="Helical" evidence="6">
    <location>
        <begin position="127"/>
        <end position="149"/>
    </location>
</feature>
<evidence type="ECO:0000256" key="6">
    <source>
        <dbReference type="RuleBase" id="RU361113"/>
    </source>
</evidence>
<dbReference type="Proteomes" id="UP001233172">
    <property type="component" value="Unassembled WGS sequence"/>
</dbReference>
<evidence type="ECO:0000256" key="5">
    <source>
        <dbReference type="ARBA" id="ARBA00023136"/>
    </source>
</evidence>
<dbReference type="SUPFAM" id="SSF103473">
    <property type="entry name" value="MFS general substrate transporter"/>
    <property type="match status" value="1"/>
</dbReference>
<reference evidence="7" key="2">
    <citation type="submission" date="2023-04" db="EMBL/GenBank/DDBJ databases">
        <authorList>
            <person name="Bu L."/>
            <person name="Lu L."/>
            <person name="Laidemitt M.R."/>
            <person name="Zhang S.M."/>
            <person name="Mutuku M."/>
            <person name="Mkoji G."/>
            <person name="Steinauer M."/>
            <person name="Loker E.S."/>
        </authorList>
    </citation>
    <scope>NUCLEOTIDE SEQUENCE</scope>
    <source>
        <strain evidence="7">KasaAsao</strain>
        <tissue evidence="7">Whole Snail</tissue>
    </source>
</reference>
<feature type="transmembrane region" description="Helical" evidence="6">
    <location>
        <begin position="39"/>
        <end position="63"/>
    </location>
</feature>
<evidence type="ECO:0000313" key="7">
    <source>
        <dbReference type="EMBL" id="KAK0055202.1"/>
    </source>
</evidence>
<feature type="transmembrane region" description="Helical" evidence="6">
    <location>
        <begin position="169"/>
        <end position="188"/>
    </location>
</feature>
<keyword evidence="3 6" id="KW-0812">Transmembrane</keyword>
<dbReference type="PRINTS" id="PR01315">
    <property type="entry name" value="BATTENIN"/>
</dbReference>
<dbReference type="PANTHER" id="PTHR10981">
    <property type="entry name" value="BATTENIN"/>
    <property type="match status" value="1"/>
</dbReference>
<protein>
    <recommendedName>
        <fullName evidence="6">Battenin</fullName>
    </recommendedName>
</protein>
<keyword evidence="8" id="KW-1185">Reference proteome</keyword>
<dbReference type="Pfam" id="PF02487">
    <property type="entry name" value="CLN3"/>
    <property type="match status" value="1"/>
</dbReference>
<gene>
    <name evidence="7" type="ORF">Bpfe_015493</name>
</gene>
<feature type="transmembrane region" description="Helical" evidence="6">
    <location>
        <begin position="391"/>
        <end position="419"/>
    </location>
</feature>
<reference evidence="7" key="1">
    <citation type="journal article" date="2023" name="PLoS Negl. Trop. Dis.">
        <title>A genome sequence for Biomphalaria pfeifferi, the major vector snail for the human-infecting parasite Schistosoma mansoni.</title>
        <authorList>
            <person name="Bu L."/>
            <person name="Lu L."/>
            <person name="Laidemitt M.R."/>
            <person name="Zhang S.M."/>
            <person name="Mutuku M."/>
            <person name="Mkoji G."/>
            <person name="Steinauer M."/>
            <person name="Loker E.S."/>
        </authorList>
    </citation>
    <scope>NUCLEOTIDE SEQUENCE</scope>
    <source>
        <strain evidence="7">KasaAsao</strain>
    </source>
</reference>
<evidence type="ECO:0000256" key="2">
    <source>
        <dbReference type="ARBA" id="ARBA00007467"/>
    </source>
</evidence>
<feature type="transmembrane region" description="Helical" evidence="6">
    <location>
        <begin position="263"/>
        <end position="281"/>
    </location>
</feature>
<feature type="transmembrane region" description="Helical" evidence="6">
    <location>
        <begin position="350"/>
        <end position="379"/>
    </location>
</feature>
<proteinExistence type="inferred from homology"/>
<keyword evidence="4 6" id="KW-1133">Transmembrane helix</keyword>
<dbReference type="InterPro" id="IPR003492">
    <property type="entry name" value="Battenin_disease_Cln3"/>
</dbReference>
<dbReference type="PANTHER" id="PTHR10981:SF7">
    <property type="entry name" value="BATTENIN"/>
    <property type="match status" value="1"/>
</dbReference>
<organism evidence="7 8">
    <name type="scientific">Biomphalaria pfeifferi</name>
    <name type="common">Bloodfluke planorb</name>
    <name type="synonym">Freshwater snail</name>
    <dbReference type="NCBI Taxonomy" id="112525"/>
    <lineage>
        <taxon>Eukaryota</taxon>
        <taxon>Metazoa</taxon>
        <taxon>Spiralia</taxon>
        <taxon>Lophotrochozoa</taxon>
        <taxon>Mollusca</taxon>
        <taxon>Gastropoda</taxon>
        <taxon>Heterobranchia</taxon>
        <taxon>Euthyneura</taxon>
        <taxon>Panpulmonata</taxon>
        <taxon>Hygrophila</taxon>
        <taxon>Lymnaeoidea</taxon>
        <taxon>Planorbidae</taxon>
        <taxon>Biomphalaria</taxon>
    </lineage>
</organism>
<dbReference type="GO" id="GO:0005765">
    <property type="term" value="C:lysosomal membrane"/>
    <property type="evidence" value="ECO:0007669"/>
    <property type="project" value="UniProtKB-SubCell"/>
</dbReference>
<dbReference type="InterPro" id="IPR036259">
    <property type="entry name" value="MFS_trans_sf"/>
</dbReference>